<accession>A0A4Z2GZU4</accession>
<comment type="caution">
    <text evidence="2">The sequence shown here is derived from an EMBL/GenBank/DDBJ whole genome shotgun (WGS) entry which is preliminary data.</text>
</comment>
<organism evidence="2 3">
    <name type="scientific">Liparis tanakae</name>
    <name type="common">Tanaka's snailfish</name>
    <dbReference type="NCBI Taxonomy" id="230148"/>
    <lineage>
        <taxon>Eukaryota</taxon>
        <taxon>Metazoa</taxon>
        <taxon>Chordata</taxon>
        <taxon>Craniata</taxon>
        <taxon>Vertebrata</taxon>
        <taxon>Euteleostomi</taxon>
        <taxon>Actinopterygii</taxon>
        <taxon>Neopterygii</taxon>
        <taxon>Teleostei</taxon>
        <taxon>Neoteleostei</taxon>
        <taxon>Acanthomorphata</taxon>
        <taxon>Eupercaria</taxon>
        <taxon>Perciformes</taxon>
        <taxon>Cottioidei</taxon>
        <taxon>Cottales</taxon>
        <taxon>Liparidae</taxon>
        <taxon>Liparis</taxon>
    </lineage>
</organism>
<protein>
    <submittedName>
        <fullName evidence="2">Uncharacterized protein</fullName>
    </submittedName>
</protein>
<feature type="compositionally biased region" description="Polar residues" evidence="1">
    <location>
        <begin position="1"/>
        <end position="11"/>
    </location>
</feature>
<sequence>MQSTWSWSSMVIENPPQCGSGHKERIQPPVPESYLNVRYVSRPAAELHQGSREPVTLGEEIQEIL</sequence>
<name>A0A4Z2GZU4_9TELE</name>
<evidence type="ECO:0000313" key="3">
    <source>
        <dbReference type="Proteomes" id="UP000314294"/>
    </source>
</evidence>
<evidence type="ECO:0000256" key="1">
    <source>
        <dbReference type="SAM" id="MobiDB-lite"/>
    </source>
</evidence>
<keyword evidence="3" id="KW-1185">Reference proteome</keyword>
<feature type="region of interest" description="Disordered" evidence="1">
    <location>
        <begin position="1"/>
        <end position="28"/>
    </location>
</feature>
<dbReference type="AlphaFoldDB" id="A0A4Z2GZU4"/>
<gene>
    <name evidence="2" type="ORF">EYF80_030924</name>
</gene>
<proteinExistence type="predicted"/>
<reference evidence="2 3" key="1">
    <citation type="submission" date="2019-03" db="EMBL/GenBank/DDBJ databases">
        <title>First draft genome of Liparis tanakae, snailfish: a comprehensive survey of snailfish specific genes.</title>
        <authorList>
            <person name="Kim W."/>
            <person name="Song I."/>
            <person name="Jeong J.-H."/>
            <person name="Kim D."/>
            <person name="Kim S."/>
            <person name="Ryu S."/>
            <person name="Song J.Y."/>
            <person name="Lee S.K."/>
        </authorList>
    </citation>
    <scope>NUCLEOTIDE SEQUENCE [LARGE SCALE GENOMIC DNA]</scope>
    <source>
        <tissue evidence="2">Muscle</tissue>
    </source>
</reference>
<dbReference type="Proteomes" id="UP000314294">
    <property type="component" value="Unassembled WGS sequence"/>
</dbReference>
<evidence type="ECO:0000313" key="2">
    <source>
        <dbReference type="EMBL" id="TNN58851.1"/>
    </source>
</evidence>
<dbReference type="EMBL" id="SRLO01000369">
    <property type="protein sequence ID" value="TNN58851.1"/>
    <property type="molecule type" value="Genomic_DNA"/>
</dbReference>